<proteinExistence type="inferred from homology"/>
<keyword evidence="12" id="KW-1185">Reference proteome</keyword>
<gene>
    <name evidence="11" type="ORF">SPI_04941</name>
</gene>
<feature type="compositionally biased region" description="Basic and acidic residues" evidence="9">
    <location>
        <begin position="517"/>
        <end position="527"/>
    </location>
</feature>
<dbReference type="GO" id="GO:0032040">
    <property type="term" value="C:small-subunit processome"/>
    <property type="evidence" value="ECO:0007669"/>
    <property type="project" value="EnsemblFungi"/>
</dbReference>
<dbReference type="GO" id="GO:0017069">
    <property type="term" value="F:snRNA binding"/>
    <property type="evidence" value="ECO:0007669"/>
    <property type="project" value="EnsemblFungi"/>
</dbReference>
<feature type="compositionally biased region" description="Basic residues" evidence="9">
    <location>
        <begin position="467"/>
        <end position="485"/>
    </location>
</feature>
<accession>A0A167TT26</accession>
<dbReference type="InterPro" id="IPR012974">
    <property type="entry name" value="NOP58/56_N"/>
</dbReference>
<dbReference type="GO" id="GO:0030515">
    <property type="term" value="F:snoRNA binding"/>
    <property type="evidence" value="ECO:0007669"/>
    <property type="project" value="InterPro"/>
</dbReference>
<evidence type="ECO:0000313" key="11">
    <source>
        <dbReference type="EMBL" id="OAA60917.1"/>
    </source>
</evidence>
<dbReference type="OrthoDB" id="6780543at2759"/>
<evidence type="ECO:0000256" key="9">
    <source>
        <dbReference type="SAM" id="MobiDB-lite"/>
    </source>
</evidence>
<dbReference type="Gene3D" id="1.10.246.90">
    <property type="entry name" value="Nop domain"/>
    <property type="match status" value="1"/>
</dbReference>
<dbReference type="STRING" id="1081102.A0A167TT26"/>
<feature type="region of interest" description="Disordered" evidence="9">
    <location>
        <begin position="447"/>
        <end position="602"/>
    </location>
</feature>
<dbReference type="GO" id="GO:0000494">
    <property type="term" value="P:box C/D sno(s)RNA 3'-end processing"/>
    <property type="evidence" value="ECO:0007669"/>
    <property type="project" value="EnsemblFungi"/>
</dbReference>
<dbReference type="FunFam" id="1.10.287.4070:FF:000001">
    <property type="entry name" value="Probable Nucleolar protein 58"/>
    <property type="match status" value="1"/>
</dbReference>
<comment type="similarity">
    <text evidence="2">Belongs to the NOP5/NOP56 family.</text>
</comment>
<evidence type="ECO:0000256" key="5">
    <source>
        <dbReference type="ARBA" id="ARBA00022552"/>
    </source>
</evidence>
<evidence type="ECO:0000256" key="4">
    <source>
        <dbReference type="ARBA" id="ARBA00022517"/>
    </source>
</evidence>
<dbReference type="GO" id="GO:0000452">
    <property type="term" value="P:snoRNA guided rRNA 2'-O-methylation"/>
    <property type="evidence" value="ECO:0007669"/>
    <property type="project" value="EnsemblFungi"/>
</dbReference>
<evidence type="ECO:0000259" key="10">
    <source>
        <dbReference type="PROSITE" id="PS51358"/>
    </source>
</evidence>
<dbReference type="Proteomes" id="UP000076874">
    <property type="component" value="Unassembled WGS sequence"/>
</dbReference>
<feature type="domain" description="Nop" evidence="10">
    <location>
        <begin position="288"/>
        <end position="413"/>
    </location>
</feature>
<dbReference type="PROSITE" id="PS51358">
    <property type="entry name" value="NOP"/>
    <property type="match status" value="1"/>
</dbReference>
<feature type="compositionally biased region" description="Basic residues" evidence="9">
    <location>
        <begin position="556"/>
        <end position="567"/>
    </location>
</feature>
<dbReference type="InterPro" id="IPR012976">
    <property type="entry name" value="NOSIC"/>
</dbReference>
<keyword evidence="4" id="KW-0690">Ribosome biogenesis</keyword>
<dbReference type="GO" id="GO:0031428">
    <property type="term" value="C:box C/D methylation guide snoRNP complex"/>
    <property type="evidence" value="ECO:0007669"/>
    <property type="project" value="EnsemblFungi"/>
</dbReference>
<evidence type="ECO:0000256" key="8">
    <source>
        <dbReference type="ARBA" id="ARBA00024837"/>
    </source>
</evidence>
<dbReference type="Pfam" id="PF01798">
    <property type="entry name" value="Nop"/>
    <property type="match status" value="1"/>
</dbReference>
<evidence type="ECO:0000256" key="2">
    <source>
        <dbReference type="ARBA" id="ARBA00009211"/>
    </source>
</evidence>
<evidence type="ECO:0000313" key="12">
    <source>
        <dbReference type="Proteomes" id="UP000076874"/>
    </source>
</evidence>
<organism evidence="11 12">
    <name type="scientific">Niveomyces insectorum RCEF 264</name>
    <dbReference type="NCBI Taxonomy" id="1081102"/>
    <lineage>
        <taxon>Eukaryota</taxon>
        <taxon>Fungi</taxon>
        <taxon>Dikarya</taxon>
        <taxon>Ascomycota</taxon>
        <taxon>Pezizomycotina</taxon>
        <taxon>Sordariomycetes</taxon>
        <taxon>Hypocreomycetidae</taxon>
        <taxon>Hypocreales</taxon>
        <taxon>Cordycipitaceae</taxon>
        <taxon>Niveomyces</taxon>
    </lineage>
</organism>
<feature type="compositionally biased region" description="Low complexity" evidence="9">
    <location>
        <begin position="570"/>
        <end position="580"/>
    </location>
</feature>
<dbReference type="SMART" id="SM00931">
    <property type="entry name" value="NOSIC"/>
    <property type="match status" value="1"/>
</dbReference>
<dbReference type="InterPro" id="IPR036070">
    <property type="entry name" value="Nop_dom_sf"/>
</dbReference>
<dbReference type="InterPro" id="IPR042239">
    <property type="entry name" value="Nop_C"/>
</dbReference>
<dbReference type="InterPro" id="IPR002687">
    <property type="entry name" value="Nop_dom"/>
</dbReference>
<keyword evidence="6" id="KW-0539">Nucleus</keyword>
<comment type="function">
    <text evidence="8">Required for pre-18S rRNA processing. May bind microtubules.</text>
</comment>
<feature type="compositionally biased region" description="Basic and acidic residues" evidence="9">
    <location>
        <begin position="542"/>
        <end position="554"/>
    </location>
</feature>
<sequence>MPLFVLAETSAGYGLFKAKDKKLLERDDLSLRISSTDKIHDELKLKEFLKWDSASAALSELDKLVDGKVPPLLMKLLDSVKDEKKLSLAVADKSLGNALQKLPGFNITAVTAAPGSLAGEVYRGIRQHLAELIPGIDDDAFKTMSLGLSHSLSRHKLKFSADKVDVMIIQAVALLDDLDKELNTYAMRVKEWYGWHFPELGKILNDNLAYARVILAIGMRENIEKADLSEVLPEEIETAVKAAADVSMGTEIAEEDLENIKLLAEQVVTYTEYRVQLAGYLESRMKAIAPNLTEIVGFLVGARLIAHTGSLMNLAKSAGSTIQIIGAEKALFRALKTKHSTPKYGLIYHSSLVGQATGRNKGKIARQLSAKAAISVRTDALAEFDDDEEDDVRAALGISSRAKLEQSLRRLEGKPLAKAASSFSNGVGSAPGKWEVKEARKYNVDADGLTGDEPAAAINGDEDGVVSKHKKDKKEKKDKKAKKDKKTTPAAEETQDVTMAGDHEEAATNGTSSGPRKLSEEDYERYAEAAGISVSKFKRKYERGDVELGEDGRPIVHSKKELKKRRKSDQAQASEEAAGASKRKRDEESETPKKKKKRHSTA</sequence>
<name>A0A167TT26_9HYPO</name>
<dbReference type="SUPFAM" id="SSF89124">
    <property type="entry name" value="Nop domain"/>
    <property type="match status" value="1"/>
</dbReference>
<keyword evidence="5" id="KW-0698">rRNA processing</keyword>
<dbReference type="Gene3D" id="1.10.287.4070">
    <property type="match status" value="1"/>
</dbReference>
<protein>
    <recommendedName>
        <fullName evidence="3">Nucleolar protein 58</fullName>
    </recommendedName>
</protein>
<dbReference type="PANTHER" id="PTHR10894">
    <property type="entry name" value="NUCLEOLAR PROTEIN 5 NUCLEOLAR PROTEIN NOP5 NOP58"/>
    <property type="match status" value="1"/>
</dbReference>
<dbReference type="FunFam" id="1.10.246.90:FF:000003">
    <property type="entry name" value="Nucleolar protein 58"/>
    <property type="match status" value="1"/>
</dbReference>
<dbReference type="InterPro" id="IPR045056">
    <property type="entry name" value="Nop56/Nop58"/>
</dbReference>
<dbReference type="EMBL" id="AZHD01000008">
    <property type="protein sequence ID" value="OAA60917.1"/>
    <property type="molecule type" value="Genomic_DNA"/>
</dbReference>
<dbReference type="GO" id="GO:0000447">
    <property type="term" value="P:endonucleolytic cleavage in ITS1 to separate SSU-rRNA from 5.8S rRNA and LSU-rRNA from tricistronic rRNA transcript (SSU-rRNA, 5.8S rRNA, LSU-rRNA)"/>
    <property type="evidence" value="ECO:0007669"/>
    <property type="project" value="EnsemblFungi"/>
</dbReference>
<dbReference type="GO" id="GO:0000472">
    <property type="term" value="P:endonucleolytic cleavage to generate mature 5'-end of SSU-rRNA from (SSU-rRNA, 5.8S rRNA, LSU-rRNA)"/>
    <property type="evidence" value="ECO:0007669"/>
    <property type="project" value="EnsemblFungi"/>
</dbReference>
<dbReference type="AlphaFoldDB" id="A0A167TT26"/>
<keyword evidence="7" id="KW-0687">Ribonucleoprotein</keyword>
<dbReference type="GO" id="GO:1902570">
    <property type="term" value="P:protein localization to nucleolus"/>
    <property type="evidence" value="ECO:0007669"/>
    <property type="project" value="EnsemblFungi"/>
</dbReference>
<evidence type="ECO:0000256" key="1">
    <source>
        <dbReference type="ARBA" id="ARBA00004604"/>
    </source>
</evidence>
<dbReference type="PANTHER" id="PTHR10894:SF1">
    <property type="entry name" value="NUCLEOLAR PROTEIN 58"/>
    <property type="match status" value="1"/>
</dbReference>
<comment type="caution">
    <text evidence="11">The sequence shown here is derived from an EMBL/GenBank/DDBJ whole genome shotgun (WGS) entry which is preliminary data.</text>
</comment>
<dbReference type="GO" id="GO:0000480">
    <property type="term" value="P:endonucleolytic cleavage in 5'-ETS of tricistronic rRNA transcript (SSU-rRNA, 5.8S rRNA, LSU-rRNA)"/>
    <property type="evidence" value="ECO:0007669"/>
    <property type="project" value="EnsemblFungi"/>
</dbReference>
<evidence type="ECO:0000256" key="6">
    <source>
        <dbReference type="ARBA" id="ARBA00023242"/>
    </source>
</evidence>
<evidence type="ECO:0000256" key="7">
    <source>
        <dbReference type="ARBA" id="ARBA00023274"/>
    </source>
</evidence>
<reference evidence="11 12" key="1">
    <citation type="journal article" date="2016" name="Genome Biol. Evol.">
        <title>Divergent and convergent evolution of fungal pathogenicity.</title>
        <authorList>
            <person name="Shang Y."/>
            <person name="Xiao G."/>
            <person name="Zheng P."/>
            <person name="Cen K."/>
            <person name="Zhan S."/>
            <person name="Wang C."/>
        </authorList>
    </citation>
    <scope>NUCLEOTIDE SEQUENCE [LARGE SCALE GENOMIC DNA]</scope>
    <source>
        <strain evidence="11 12">RCEF 264</strain>
    </source>
</reference>
<feature type="compositionally biased region" description="Basic residues" evidence="9">
    <location>
        <begin position="593"/>
        <end position="602"/>
    </location>
</feature>
<comment type="subcellular location">
    <subcellularLocation>
        <location evidence="1">Nucleus</location>
        <location evidence="1">Nucleolus</location>
    </subcellularLocation>
</comment>
<evidence type="ECO:0000256" key="3">
    <source>
        <dbReference type="ARBA" id="ARBA00020379"/>
    </source>
</evidence>
<dbReference type="Pfam" id="PF08156">
    <property type="entry name" value="NOP5NT"/>
    <property type="match status" value="1"/>
</dbReference>